<dbReference type="PATRIC" id="fig|294.195.peg.5715"/>
<dbReference type="EMBL" id="LCYC01000062">
    <property type="protein sequence ID" value="KWV70671.1"/>
    <property type="molecule type" value="Genomic_DNA"/>
</dbReference>
<reference evidence="1 3" key="1">
    <citation type="submission" date="2015-05" db="EMBL/GenBank/DDBJ databases">
        <title>A genomic and transcriptomic approach to investigate the blue pigment phenotype in Pseudomonas fluorescens.</title>
        <authorList>
            <person name="Andreani N.A."/>
            <person name="Cardazzo B."/>
        </authorList>
    </citation>
    <scope>NUCLEOTIDE SEQUENCE [LARGE SCALE GENOMIC DNA]</scope>
    <source>
        <strain evidence="1 3">Ps_40</strain>
    </source>
</reference>
<proteinExistence type="predicted"/>
<protein>
    <submittedName>
        <fullName evidence="1">Uncharacterized protein</fullName>
    </submittedName>
</protein>
<dbReference type="Proteomes" id="UP000063434">
    <property type="component" value="Unassembled WGS sequence"/>
</dbReference>
<organism evidence="1 3">
    <name type="scientific">Pseudomonas fluorescens</name>
    <dbReference type="NCBI Taxonomy" id="294"/>
    <lineage>
        <taxon>Bacteria</taxon>
        <taxon>Pseudomonadati</taxon>
        <taxon>Pseudomonadota</taxon>
        <taxon>Gammaproteobacteria</taxon>
        <taxon>Pseudomonadales</taxon>
        <taxon>Pseudomonadaceae</taxon>
        <taxon>Pseudomonas</taxon>
    </lineage>
</organism>
<dbReference type="AlphaFoldDB" id="A0A109KHN0"/>
<evidence type="ECO:0000313" key="2">
    <source>
        <dbReference type="EMBL" id="KWV70671.1"/>
    </source>
</evidence>
<gene>
    <name evidence="2" type="ORF">PFL603g_05349</name>
    <name evidence="1" type="ORF">PFL603g_06418</name>
</gene>
<name>A0A109KHN0_PSEFL</name>
<dbReference type="EMBL" id="LCYC01000073">
    <property type="protein sequence ID" value="KWV69425.1"/>
    <property type="molecule type" value="Genomic_DNA"/>
</dbReference>
<accession>A0A109KHN0</accession>
<comment type="caution">
    <text evidence="1">The sequence shown here is derived from an EMBL/GenBank/DDBJ whole genome shotgun (WGS) entry which is preliminary data.</text>
</comment>
<evidence type="ECO:0000313" key="3">
    <source>
        <dbReference type="Proteomes" id="UP000063434"/>
    </source>
</evidence>
<sequence>MPMFLQQAQPLPIKAGFTQRIAVAVMFGFSDAPAEGVVGHFHDRFASILLATDFDQAMLCVVGKKLYAA</sequence>
<evidence type="ECO:0000313" key="1">
    <source>
        <dbReference type="EMBL" id="KWV69425.1"/>
    </source>
</evidence>